<feature type="region of interest" description="Disordered" evidence="1">
    <location>
        <begin position="150"/>
        <end position="177"/>
    </location>
</feature>
<proteinExistence type="predicted"/>
<sequence>MLSVNGKMVKVGEAVDFDALADVEASTNMESLEPQYSVREEGCCEDDVGSMVPETQPFSPSRMEVVPYNDDLRELPSPSCGLHESNQEWDLDAFPFNKESLIETCISVGKILDLSHKDGNEELERQISNSAEELHQRKIRSSRSKLEMEIFRLGPQRATPSGPRKVKQVRRGYRSDH</sequence>
<evidence type="ECO:0000256" key="1">
    <source>
        <dbReference type="SAM" id="MobiDB-lite"/>
    </source>
</evidence>
<name>A0AAV2DQ83_9ROSI</name>
<evidence type="ECO:0000313" key="3">
    <source>
        <dbReference type="Proteomes" id="UP001497516"/>
    </source>
</evidence>
<feature type="compositionally biased region" description="Basic residues" evidence="1">
    <location>
        <begin position="164"/>
        <end position="177"/>
    </location>
</feature>
<keyword evidence="3" id="KW-1185">Reference proteome</keyword>
<organism evidence="2 3">
    <name type="scientific">Linum trigynum</name>
    <dbReference type="NCBI Taxonomy" id="586398"/>
    <lineage>
        <taxon>Eukaryota</taxon>
        <taxon>Viridiplantae</taxon>
        <taxon>Streptophyta</taxon>
        <taxon>Embryophyta</taxon>
        <taxon>Tracheophyta</taxon>
        <taxon>Spermatophyta</taxon>
        <taxon>Magnoliopsida</taxon>
        <taxon>eudicotyledons</taxon>
        <taxon>Gunneridae</taxon>
        <taxon>Pentapetalae</taxon>
        <taxon>rosids</taxon>
        <taxon>fabids</taxon>
        <taxon>Malpighiales</taxon>
        <taxon>Linaceae</taxon>
        <taxon>Linum</taxon>
    </lineage>
</organism>
<accession>A0AAV2DQ83</accession>
<protein>
    <submittedName>
        <fullName evidence="2">Uncharacterized protein</fullName>
    </submittedName>
</protein>
<reference evidence="2 3" key="1">
    <citation type="submission" date="2024-04" db="EMBL/GenBank/DDBJ databases">
        <authorList>
            <person name="Fracassetti M."/>
        </authorList>
    </citation>
    <scope>NUCLEOTIDE SEQUENCE [LARGE SCALE GENOMIC DNA]</scope>
</reference>
<dbReference type="Proteomes" id="UP001497516">
    <property type="component" value="Chromosome 3"/>
</dbReference>
<evidence type="ECO:0000313" key="2">
    <source>
        <dbReference type="EMBL" id="CAL1375705.1"/>
    </source>
</evidence>
<dbReference type="AlphaFoldDB" id="A0AAV2DQ83"/>
<dbReference type="EMBL" id="OZ034816">
    <property type="protein sequence ID" value="CAL1375705.1"/>
    <property type="molecule type" value="Genomic_DNA"/>
</dbReference>
<gene>
    <name evidence="2" type="ORF">LTRI10_LOCUS17487</name>
</gene>